<dbReference type="InParanoid" id="G4Z1L0"/>
<feature type="region of interest" description="Disordered" evidence="1">
    <location>
        <begin position="1207"/>
        <end position="1254"/>
    </location>
</feature>
<reference evidence="3 4" key="1">
    <citation type="journal article" date="2006" name="Science">
        <title>Phytophthora genome sequences uncover evolutionary origins and mechanisms of pathogenesis.</title>
        <authorList>
            <person name="Tyler B.M."/>
            <person name="Tripathy S."/>
            <person name="Zhang X."/>
            <person name="Dehal P."/>
            <person name="Jiang R.H."/>
            <person name="Aerts A."/>
            <person name="Arredondo F.D."/>
            <person name="Baxter L."/>
            <person name="Bensasson D."/>
            <person name="Beynon J.L."/>
            <person name="Chapman J."/>
            <person name="Damasceno C.M."/>
            <person name="Dorrance A.E."/>
            <person name="Dou D."/>
            <person name="Dickerman A.W."/>
            <person name="Dubchak I.L."/>
            <person name="Garbelotto M."/>
            <person name="Gijzen M."/>
            <person name="Gordon S.G."/>
            <person name="Govers F."/>
            <person name="Grunwald N.J."/>
            <person name="Huang W."/>
            <person name="Ivors K.L."/>
            <person name="Jones R.W."/>
            <person name="Kamoun S."/>
            <person name="Krampis K."/>
            <person name="Lamour K.H."/>
            <person name="Lee M.K."/>
            <person name="McDonald W.H."/>
            <person name="Medina M."/>
            <person name="Meijer H.J."/>
            <person name="Nordberg E.K."/>
            <person name="Maclean D.J."/>
            <person name="Ospina-Giraldo M.D."/>
            <person name="Morris P.F."/>
            <person name="Phuntumart V."/>
            <person name="Putnam N.H."/>
            <person name="Rash S."/>
            <person name="Rose J.K."/>
            <person name="Sakihama Y."/>
            <person name="Salamov A.A."/>
            <person name="Savidor A."/>
            <person name="Scheuring C.F."/>
            <person name="Smith B.M."/>
            <person name="Sobral B.W."/>
            <person name="Terry A."/>
            <person name="Torto-Alalibo T.A."/>
            <person name="Win J."/>
            <person name="Xu Z."/>
            <person name="Zhang H."/>
            <person name="Grigoriev I.V."/>
            <person name="Rokhsar D.S."/>
            <person name="Boore J.L."/>
        </authorList>
    </citation>
    <scope>NUCLEOTIDE SEQUENCE [LARGE SCALE GENOMIC DNA]</scope>
    <source>
        <strain evidence="3 4">P6497</strain>
    </source>
</reference>
<keyword evidence="4" id="KW-1185">Reference proteome</keyword>
<dbReference type="EMBL" id="JH159152">
    <property type="protein sequence ID" value="EGZ25921.1"/>
    <property type="molecule type" value="Genomic_DNA"/>
</dbReference>
<evidence type="ECO:0000256" key="1">
    <source>
        <dbReference type="SAM" id="MobiDB-lite"/>
    </source>
</evidence>
<feature type="region of interest" description="Disordered" evidence="1">
    <location>
        <begin position="1421"/>
        <end position="1452"/>
    </location>
</feature>
<feature type="region of interest" description="Disordered" evidence="1">
    <location>
        <begin position="215"/>
        <end position="242"/>
    </location>
</feature>
<name>G4Z1L0_PHYSP</name>
<feature type="compositionally biased region" description="Basic and acidic residues" evidence="1">
    <location>
        <begin position="920"/>
        <end position="930"/>
    </location>
</feature>
<protein>
    <recommendedName>
        <fullName evidence="2">C2CD3 N-terminal C2 domain-containing protein</fullName>
    </recommendedName>
</protein>
<dbReference type="Pfam" id="PF25339">
    <property type="entry name" value="C2_C2CD3_N"/>
    <property type="match status" value="1"/>
</dbReference>
<dbReference type="PANTHER" id="PTHR21254:SF1">
    <property type="entry name" value="C2 DOMAIN-CONTAINING PROTEIN 3"/>
    <property type="match status" value="1"/>
</dbReference>
<feature type="region of interest" description="Disordered" evidence="1">
    <location>
        <begin position="1526"/>
        <end position="1549"/>
    </location>
</feature>
<feature type="region of interest" description="Disordered" evidence="1">
    <location>
        <begin position="1149"/>
        <end position="1174"/>
    </location>
</feature>
<dbReference type="GeneID" id="20645513"/>
<dbReference type="Proteomes" id="UP000002640">
    <property type="component" value="Unassembled WGS sequence"/>
</dbReference>
<dbReference type="PANTHER" id="PTHR21254">
    <property type="entry name" value="C2 DOMAIN-CONTAINING PROTEIN 3"/>
    <property type="match status" value="1"/>
</dbReference>
<feature type="compositionally biased region" description="Polar residues" evidence="1">
    <location>
        <begin position="1536"/>
        <end position="1545"/>
    </location>
</feature>
<feature type="region of interest" description="Disordered" evidence="1">
    <location>
        <begin position="1684"/>
        <end position="1706"/>
    </location>
</feature>
<dbReference type="OMA" id="NIRESWR"/>
<gene>
    <name evidence="3" type="ORF">PHYSODRAFT_326876</name>
</gene>
<feature type="compositionally biased region" description="Low complexity" evidence="1">
    <location>
        <begin position="1421"/>
        <end position="1434"/>
    </location>
</feature>
<accession>G4Z1L0</accession>
<feature type="domain" description="C2CD3 N-terminal C2" evidence="2">
    <location>
        <begin position="32"/>
        <end position="200"/>
    </location>
</feature>
<dbReference type="KEGG" id="psoj:PHYSODRAFT_326876"/>
<organism evidence="3 4">
    <name type="scientific">Phytophthora sojae (strain P6497)</name>
    <name type="common">Soybean stem and root rot agent</name>
    <name type="synonym">Phytophthora megasperma f. sp. glycines</name>
    <dbReference type="NCBI Taxonomy" id="1094619"/>
    <lineage>
        <taxon>Eukaryota</taxon>
        <taxon>Sar</taxon>
        <taxon>Stramenopiles</taxon>
        <taxon>Oomycota</taxon>
        <taxon>Peronosporomycetes</taxon>
        <taxon>Peronosporales</taxon>
        <taxon>Peronosporaceae</taxon>
        <taxon>Phytophthora</taxon>
    </lineage>
</organism>
<dbReference type="GO" id="GO:0060271">
    <property type="term" value="P:cilium assembly"/>
    <property type="evidence" value="ECO:0007669"/>
    <property type="project" value="TreeGrafter"/>
</dbReference>
<dbReference type="InterPro" id="IPR057537">
    <property type="entry name" value="C2_C2CD3_N"/>
</dbReference>
<dbReference type="RefSeq" id="XP_009521209.1">
    <property type="nucleotide sequence ID" value="XM_009522914.1"/>
</dbReference>
<feature type="region of interest" description="Disordered" evidence="1">
    <location>
        <begin position="1027"/>
        <end position="1053"/>
    </location>
</feature>
<feature type="compositionally biased region" description="Basic and acidic residues" evidence="1">
    <location>
        <begin position="1435"/>
        <end position="1444"/>
    </location>
</feature>
<feature type="compositionally biased region" description="Acidic residues" evidence="1">
    <location>
        <begin position="1691"/>
        <end position="1706"/>
    </location>
</feature>
<feature type="region of interest" description="Disordered" evidence="1">
    <location>
        <begin position="975"/>
        <end position="1011"/>
    </location>
</feature>
<feature type="compositionally biased region" description="Low complexity" evidence="1">
    <location>
        <begin position="227"/>
        <end position="239"/>
    </location>
</feature>
<evidence type="ECO:0000259" key="2">
    <source>
        <dbReference type="Pfam" id="PF25339"/>
    </source>
</evidence>
<evidence type="ECO:0000313" key="4">
    <source>
        <dbReference type="Proteomes" id="UP000002640"/>
    </source>
</evidence>
<feature type="region of interest" description="Disordered" evidence="1">
    <location>
        <begin position="1080"/>
        <end position="1103"/>
    </location>
</feature>
<dbReference type="GO" id="GO:0005815">
    <property type="term" value="C:microtubule organizing center"/>
    <property type="evidence" value="ECO:0007669"/>
    <property type="project" value="TreeGrafter"/>
</dbReference>
<feature type="region of interest" description="Disordered" evidence="1">
    <location>
        <begin position="919"/>
        <end position="950"/>
    </location>
</feature>
<feature type="compositionally biased region" description="Low complexity" evidence="1">
    <location>
        <begin position="1238"/>
        <end position="1248"/>
    </location>
</feature>
<proteinExistence type="predicted"/>
<sequence>MSSSAPAGGGAPLADMSLSRRFLSLPQELTGASLPPQVSGKRCGAVTLCVPHILESAVSSRPLPRVALVRVRWWGEQAPGSLFRPSLLSGDGGPQAHQAEDAPQRAIAMNYPVTVQPEQLVEYFQDMRHLALDVIDRDSRKKVGEGRLSLELERDNAEMTAEEKLVALRRENALCEIKPSEGGEQDEVLGYLAVSFAVQWTDETKVRTREQVQAQEKKMESDEDVNEVSSASSASLPSNREWATVVDTEKEARRPVLIVGPRQGDKKENTVIMERTTGEEGVGVESRTPSDDSQWIQRLLLKGKALQQSMERAVKDEETENRKELDVVQVGDQGGAYFNVPDELAGEQKGDGRDPYTEFTNTTGKWEEDQPQAFALKSEPIAKLQNKMTAQLNGGIDSRLPRHKKAPPVGYLKVKYEFSDLTPSNPLSESGGSSDAKDSAEDFDFSFVSSNPSERISEKGQIALSNARELVQHLVGEMEFASKFGGSELFQLGVMIDGVSNVKLFESPSNRSPLAKGDRAQFTASNGGSRGSDAVFERTAKRKLVCSDFSASLSADFMGSIHVFQSMFADDASEYFSSGYLIIEVWLHSGDAESTLLGLSKVPLNEFTKVFRYTQDDRMEQRLENLSENSDVVESDLGDREHRVVLRKVRFNIRESWRSAILHEGHTGGTRHQHGVKSPSPLGCELQGHLVLTGGTRYQKGIPFALWWDAVDKNLNSSFVHSFRGSQLNEHLPLLGPQSQVVFSFQVEHGFFGTQSRQVTTGEARLNLYQAVDKRTVVAESTMRRSTMDASSVSVDVPIEWDSEDDESQRLPTVLPLKILYSTVPLSTLERTIDRDDIVLSDCFGSVEYVGDSTSTEAKNFIADFETNTSSRTADTSAGIANQSAEVGLDLIKSGKVSRDGEDPVDALNVLNVPIANSKSDCESHQKDDTASANDARPYNGDSDGSSLELTDDFFKPITLTSFGIEEMELSPLRVDEESSEKYPVASPTAISPQTSGGLDRSGVSVDAVSGDESISDPQAVAFAKEEQVQAGEETAPMSAQSPCPEIDYGSSSNDAQNWAAVSEEATPVSDIVAADSTGDMGSGLSADDAASNDCAESSSLEDNVGNFMDTERLPECIDSIPAQPVGHADTSALVGISELNIWAPAVNESPQSVSGDDVCENTPRSDEAQISAGGEGLTVDVACDEMQMASVSIADESKTQYEVEVSSQSSCAEVGEDDMDLHDDSKSDFADDDADSSDSVYDRSVPSTTSSVGHPELLIPRVVENESVHESPQKEKLELVYEMLREMRDSQFAKSLEKPAGCADMDTERLPGCIPSSPARTVDYADKCVQTDLCELAQTDNESSPSVSGNYVCGDTRRNDESQVSAGGERSTVDIGCDAMARVSIAVGSEAPFEEEAPADNGGLEVDKDSDGMEMGDDLSSVITDDIGDSVDGIDGRREDRVPSPKSTLVSPEQLTVDCENAYEATPLPALQNEKLELMYEMLREMRDLYVAKSLEKPPASTEDVRCHEDLEGDIGTLSPKASFASSEIKDTGDKTCTCSTPTASRGPISPKAERLILDKSIAQDIPSSIGLRQQDFVDTSRVISPLLRSERNAESKTIRRDMSSTPLLFSLDVSGGGDHYRVSGNRGWLSSSDITWGKKAQCSRQASEKDDHLSAHSLFAHDSETERIARIMQGSMKYWIKDDSSYSGDDQESDEEETDDDCYF</sequence>
<evidence type="ECO:0000313" key="3">
    <source>
        <dbReference type="EMBL" id="EGZ25921.1"/>
    </source>
</evidence>